<proteinExistence type="predicted"/>
<feature type="region of interest" description="Disordered" evidence="1">
    <location>
        <begin position="1"/>
        <end position="40"/>
    </location>
</feature>
<organism evidence="2">
    <name type="scientific">Arion vulgaris</name>
    <dbReference type="NCBI Taxonomy" id="1028688"/>
    <lineage>
        <taxon>Eukaryota</taxon>
        <taxon>Metazoa</taxon>
        <taxon>Spiralia</taxon>
        <taxon>Lophotrochozoa</taxon>
        <taxon>Mollusca</taxon>
        <taxon>Gastropoda</taxon>
        <taxon>Heterobranchia</taxon>
        <taxon>Euthyneura</taxon>
        <taxon>Panpulmonata</taxon>
        <taxon>Eupulmonata</taxon>
        <taxon>Stylommatophora</taxon>
        <taxon>Helicina</taxon>
        <taxon>Arionoidea</taxon>
        <taxon>Arionidae</taxon>
        <taxon>Arion</taxon>
    </lineage>
</organism>
<feature type="compositionally biased region" description="Polar residues" evidence="1">
    <location>
        <begin position="28"/>
        <end position="40"/>
    </location>
</feature>
<sequence>EQNSKGSSPGVHKHEGYTRARSPPRRSALTNPLSNLCQRHSNMSTKTMYADDLTIWAREKSMPIATN</sequence>
<dbReference type="EMBL" id="HACG01047571">
    <property type="protein sequence ID" value="CEK94436.1"/>
    <property type="molecule type" value="Transcribed_RNA"/>
</dbReference>
<gene>
    <name evidence="2" type="primary">ORF200865</name>
</gene>
<evidence type="ECO:0000256" key="1">
    <source>
        <dbReference type="SAM" id="MobiDB-lite"/>
    </source>
</evidence>
<reference evidence="2" key="1">
    <citation type="submission" date="2014-12" db="EMBL/GenBank/DDBJ databases">
        <title>Insight into the proteome of Arion vulgaris.</title>
        <authorList>
            <person name="Aradska J."/>
            <person name="Bulat T."/>
            <person name="Smidak R."/>
            <person name="Sarate P."/>
            <person name="Gangsoo J."/>
            <person name="Sialana F."/>
            <person name="Bilban M."/>
            <person name="Lubec G."/>
        </authorList>
    </citation>
    <scope>NUCLEOTIDE SEQUENCE</scope>
    <source>
        <tissue evidence="2">Skin</tissue>
    </source>
</reference>
<dbReference type="AlphaFoldDB" id="A0A0B7BQ32"/>
<feature type="non-terminal residue" evidence="2">
    <location>
        <position position="1"/>
    </location>
</feature>
<protein>
    <submittedName>
        <fullName evidence="2">Uncharacterized protein</fullName>
    </submittedName>
</protein>
<accession>A0A0B7BQ32</accession>
<feature type="non-terminal residue" evidence="2">
    <location>
        <position position="67"/>
    </location>
</feature>
<name>A0A0B7BQ32_9EUPU</name>
<evidence type="ECO:0000313" key="2">
    <source>
        <dbReference type="EMBL" id="CEK94436.1"/>
    </source>
</evidence>